<dbReference type="InterPro" id="IPR036188">
    <property type="entry name" value="FAD/NAD-bd_sf"/>
</dbReference>
<dbReference type="Proteomes" id="UP000007148">
    <property type="component" value="Unassembled WGS sequence"/>
</dbReference>
<name>G4TJ74_SERID</name>
<dbReference type="HOGENOM" id="CLU_022730_3_1_1"/>
<sequence length="566" mass="62432">MSTFPLPLGAYAAFEALFDTTAPTGPASLPVPNPTRAFWTHPGLSKDWPYDENDPEGNKRINPYAKEGSEGALTQNADAVIIGAGISGISVALELGRLVREQRNGQKLKVVILEARDFCSGATGRNGGHLTAAISHNYSTLAKMYEPEEVKRCFLLERHTVSSILALIEQNGWGEYVNLVEGGHNVLLFSDDEEKTAKEDWEMAVEAGVVTKDQITWLTKDATEKQYGASYPMWRSAGHNLWPLKLVTKMFELARDGPSRNSKTEDFVGLADTKRGWSIGNIVGGLFTKQTTSQAESNAPPPYELVLHTHTPVHSVQRNRHSDEYKWELTTSRGAIYANKIVYATNAYTSHLVSHLTGPNGIVPVRGQVVAIRALVGYTDEGWPGGDGLSRSGWSGNEGFEYWFPRPHPRSSTIMDDNRPELQKPLIILGGARETTKDRGYGMYETDDSVLDPEASHGLRTFLGHVFPGRFPSNEQHGNEDDVEVEWSGIMGFTKSGDPFVGRLKDANGDVVEGQYIVAGFTGHGMPRVYGCAQALASLVWRDIAHPETTWTPPDFLPRHYLTETF</sequence>
<dbReference type="eggNOG" id="ENOG502S0HA">
    <property type="taxonomic scope" value="Eukaryota"/>
</dbReference>
<dbReference type="OMA" id="NIWPLKL"/>
<dbReference type="AlphaFoldDB" id="G4TJ74"/>
<dbReference type="SUPFAM" id="SSF51905">
    <property type="entry name" value="FAD/NAD(P)-binding domain"/>
    <property type="match status" value="1"/>
</dbReference>
<feature type="domain" description="FAD dependent oxidoreductase" evidence="1">
    <location>
        <begin position="307"/>
        <end position="539"/>
    </location>
</feature>
<dbReference type="OrthoDB" id="429143at2759"/>
<comment type="caution">
    <text evidence="2">The sequence shown here is derived from an EMBL/GenBank/DDBJ whole genome shotgun (WGS) entry which is preliminary data.</text>
</comment>
<protein>
    <recommendedName>
        <fullName evidence="1">FAD dependent oxidoreductase domain-containing protein</fullName>
    </recommendedName>
</protein>
<evidence type="ECO:0000313" key="2">
    <source>
        <dbReference type="EMBL" id="CCA71368.1"/>
    </source>
</evidence>
<evidence type="ECO:0000259" key="1">
    <source>
        <dbReference type="Pfam" id="PF01266"/>
    </source>
</evidence>
<dbReference type="STRING" id="1109443.G4TJ74"/>
<gene>
    <name evidence="2" type="ORF">PIIN_05307</name>
</gene>
<feature type="domain" description="FAD dependent oxidoreductase" evidence="1">
    <location>
        <begin position="78"/>
        <end position="254"/>
    </location>
</feature>
<accession>G4TJ74</accession>
<dbReference type="EMBL" id="CAFZ01000116">
    <property type="protein sequence ID" value="CCA71368.1"/>
    <property type="molecule type" value="Genomic_DNA"/>
</dbReference>
<reference evidence="2 3" key="1">
    <citation type="journal article" date="2011" name="PLoS Pathog.">
        <title>Endophytic Life Strategies Decoded by Genome and Transcriptome Analyses of the Mutualistic Root Symbiont Piriformospora indica.</title>
        <authorList>
            <person name="Zuccaro A."/>
            <person name="Lahrmann U."/>
            <person name="Guldener U."/>
            <person name="Langen G."/>
            <person name="Pfiffi S."/>
            <person name="Biedenkopf D."/>
            <person name="Wong P."/>
            <person name="Samans B."/>
            <person name="Grimm C."/>
            <person name="Basiewicz M."/>
            <person name="Murat C."/>
            <person name="Martin F."/>
            <person name="Kogel K.H."/>
        </authorList>
    </citation>
    <scope>NUCLEOTIDE SEQUENCE [LARGE SCALE GENOMIC DNA]</scope>
    <source>
        <strain evidence="2 3">DSM 11827</strain>
    </source>
</reference>
<dbReference type="PANTHER" id="PTHR13847:SF260">
    <property type="entry name" value="FAD DEPENDENT OXIDOREDUCTASE DOMAIN-CONTAINING PROTEIN"/>
    <property type="match status" value="1"/>
</dbReference>
<dbReference type="InParanoid" id="G4TJ74"/>
<dbReference type="Gene3D" id="3.30.9.10">
    <property type="entry name" value="D-Amino Acid Oxidase, subunit A, domain 2"/>
    <property type="match status" value="2"/>
</dbReference>
<dbReference type="Pfam" id="PF01266">
    <property type="entry name" value="DAO"/>
    <property type="match status" value="2"/>
</dbReference>
<proteinExistence type="predicted"/>
<dbReference type="PANTHER" id="PTHR13847">
    <property type="entry name" value="SARCOSINE DEHYDROGENASE-RELATED"/>
    <property type="match status" value="1"/>
</dbReference>
<evidence type="ECO:0000313" key="3">
    <source>
        <dbReference type="Proteomes" id="UP000007148"/>
    </source>
</evidence>
<dbReference type="InterPro" id="IPR006076">
    <property type="entry name" value="FAD-dep_OxRdtase"/>
</dbReference>
<dbReference type="Gene3D" id="3.50.50.60">
    <property type="entry name" value="FAD/NAD(P)-binding domain"/>
    <property type="match status" value="2"/>
</dbReference>
<dbReference type="GO" id="GO:0005737">
    <property type="term" value="C:cytoplasm"/>
    <property type="evidence" value="ECO:0007669"/>
    <property type="project" value="TreeGrafter"/>
</dbReference>
<organism evidence="2 3">
    <name type="scientific">Serendipita indica (strain DSM 11827)</name>
    <name type="common">Root endophyte fungus</name>
    <name type="synonym">Piriformospora indica</name>
    <dbReference type="NCBI Taxonomy" id="1109443"/>
    <lineage>
        <taxon>Eukaryota</taxon>
        <taxon>Fungi</taxon>
        <taxon>Dikarya</taxon>
        <taxon>Basidiomycota</taxon>
        <taxon>Agaricomycotina</taxon>
        <taxon>Agaricomycetes</taxon>
        <taxon>Sebacinales</taxon>
        <taxon>Serendipitaceae</taxon>
        <taxon>Serendipita</taxon>
    </lineage>
</organism>
<keyword evidence="3" id="KW-1185">Reference proteome</keyword>